<keyword evidence="3" id="KW-1185">Reference proteome</keyword>
<protein>
    <submittedName>
        <fullName evidence="2">Uncharacterized protein</fullName>
    </submittedName>
</protein>
<keyword evidence="1" id="KW-1133">Transmembrane helix</keyword>
<dbReference type="AlphaFoldDB" id="A0A6S7BXT9"/>
<feature type="transmembrane region" description="Helical" evidence="1">
    <location>
        <begin position="21"/>
        <end position="44"/>
    </location>
</feature>
<keyword evidence="1" id="KW-0472">Membrane</keyword>
<evidence type="ECO:0000313" key="3">
    <source>
        <dbReference type="Proteomes" id="UP000494365"/>
    </source>
</evidence>
<accession>A0A6S7BXT9</accession>
<reference evidence="2 3" key="1">
    <citation type="submission" date="2020-04" db="EMBL/GenBank/DDBJ databases">
        <authorList>
            <person name="De Canck E."/>
        </authorList>
    </citation>
    <scope>NUCLEOTIDE SEQUENCE [LARGE SCALE GENOMIC DNA]</scope>
    <source>
        <strain evidence="2 3">LMG 28614</strain>
    </source>
</reference>
<gene>
    <name evidence="2" type="ORF">LMG28614_06614</name>
</gene>
<evidence type="ECO:0000256" key="1">
    <source>
        <dbReference type="SAM" id="Phobius"/>
    </source>
</evidence>
<sequence>MKLVSECQIRRIEAMRTASSVAFCCGVASLVAMVIFGGDLFNLIHGS</sequence>
<keyword evidence="1" id="KW-0812">Transmembrane</keyword>
<dbReference type="EMBL" id="CADIKK010000051">
    <property type="protein sequence ID" value="CAB3807491.1"/>
    <property type="molecule type" value="Genomic_DNA"/>
</dbReference>
<proteinExistence type="predicted"/>
<dbReference type="Proteomes" id="UP000494365">
    <property type="component" value="Unassembled WGS sequence"/>
</dbReference>
<organism evidence="2 3">
    <name type="scientific">Paraburkholderia ultramafica</name>
    <dbReference type="NCBI Taxonomy" id="1544867"/>
    <lineage>
        <taxon>Bacteria</taxon>
        <taxon>Pseudomonadati</taxon>
        <taxon>Pseudomonadota</taxon>
        <taxon>Betaproteobacteria</taxon>
        <taxon>Burkholderiales</taxon>
        <taxon>Burkholderiaceae</taxon>
        <taxon>Paraburkholderia</taxon>
    </lineage>
</organism>
<evidence type="ECO:0000313" key="2">
    <source>
        <dbReference type="EMBL" id="CAB3807491.1"/>
    </source>
</evidence>
<name>A0A6S7BXT9_9BURK</name>